<dbReference type="EMBL" id="OX395138">
    <property type="protein sequence ID" value="CAI5790563.1"/>
    <property type="molecule type" value="Genomic_DNA"/>
</dbReference>
<gene>
    <name evidence="2" type="ORF">PODLI_1B017281</name>
</gene>
<name>A0AA35L795_9SAUR</name>
<sequence length="75" mass="8153">MNRWQRGGCPGQRHQGAISSFPLRRLSRRKRLSGKEVAAAWSLPPLPRQVAWALCPADTEDAEAGEDEEALAAGA</sequence>
<organism evidence="2 3">
    <name type="scientific">Podarcis lilfordi</name>
    <name type="common">Lilford's wall lizard</name>
    <dbReference type="NCBI Taxonomy" id="74358"/>
    <lineage>
        <taxon>Eukaryota</taxon>
        <taxon>Metazoa</taxon>
        <taxon>Chordata</taxon>
        <taxon>Craniata</taxon>
        <taxon>Vertebrata</taxon>
        <taxon>Euteleostomi</taxon>
        <taxon>Lepidosauria</taxon>
        <taxon>Squamata</taxon>
        <taxon>Bifurcata</taxon>
        <taxon>Unidentata</taxon>
        <taxon>Episquamata</taxon>
        <taxon>Laterata</taxon>
        <taxon>Lacertibaenia</taxon>
        <taxon>Lacertidae</taxon>
        <taxon>Podarcis</taxon>
    </lineage>
</organism>
<dbReference type="Proteomes" id="UP001178461">
    <property type="component" value="Chromosome 13"/>
</dbReference>
<accession>A0AA35L795</accession>
<evidence type="ECO:0000313" key="3">
    <source>
        <dbReference type="Proteomes" id="UP001178461"/>
    </source>
</evidence>
<evidence type="ECO:0000256" key="1">
    <source>
        <dbReference type="SAM" id="MobiDB-lite"/>
    </source>
</evidence>
<feature type="region of interest" description="Disordered" evidence="1">
    <location>
        <begin position="1"/>
        <end position="20"/>
    </location>
</feature>
<dbReference type="AlphaFoldDB" id="A0AA35L795"/>
<proteinExistence type="predicted"/>
<protein>
    <submittedName>
        <fullName evidence="2">Uncharacterized protein</fullName>
    </submittedName>
</protein>
<keyword evidence="3" id="KW-1185">Reference proteome</keyword>
<reference evidence="2" key="1">
    <citation type="submission" date="2022-12" db="EMBL/GenBank/DDBJ databases">
        <authorList>
            <person name="Alioto T."/>
            <person name="Alioto T."/>
            <person name="Gomez Garrido J."/>
        </authorList>
    </citation>
    <scope>NUCLEOTIDE SEQUENCE</scope>
</reference>
<evidence type="ECO:0000313" key="2">
    <source>
        <dbReference type="EMBL" id="CAI5790563.1"/>
    </source>
</evidence>